<reference evidence="1" key="2">
    <citation type="journal article" date="2022" name="New Phytol.">
        <title>Evolutionary transition to the ectomycorrhizal habit in the genomes of a hyperdiverse lineage of mushroom-forming fungi.</title>
        <authorList>
            <person name="Looney B."/>
            <person name="Miyauchi S."/>
            <person name="Morin E."/>
            <person name="Drula E."/>
            <person name="Courty P.E."/>
            <person name="Kohler A."/>
            <person name="Kuo A."/>
            <person name="LaButti K."/>
            <person name="Pangilinan J."/>
            <person name="Lipzen A."/>
            <person name="Riley R."/>
            <person name="Andreopoulos W."/>
            <person name="He G."/>
            <person name="Johnson J."/>
            <person name="Nolan M."/>
            <person name="Tritt A."/>
            <person name="Barry K.W."/>
            <person name="Grigoriev I.V."/>
            <person name="Nagy L.G."/>
            <person name="Hibbett D."/>
            <person name="Henrissat B."/>
            <person name="Matheny P.B."/>
            <person name="Labbe J."/>
            <person name="Martin F.M."/>
        </authorList>
    </citation>
    <scope>NUCLEOTIDE SEQUENCE</scope>
    <source>
        <strain evidence="1">FP105234-sp</strain>
    </source>
</reference>
<gene>
    <name evidence="1" type="ORF">FA95DRAFT_1222234</name>
</gene>
<evidence type="ECO:0000313" key="1">
    <source>
        <dbReference type="EMBL" id="KAI0047453.1"/>
    </source>
</evidence>
<keyword evidence="2" id="KW-1185">Reference proteome</keyword>
<sequence>MTLSLSEQYKDDRCPYSLASTPLVYLRVRRECRRRGRVASTRRISDVVARRGACIGQGNAHPSRDQHCGRAYSHPAPPLATQHSIPSMNHRVWALLTPKSVCAAEDRVRQLFLIRRESLAGCSIDSHLSLGAGLILYGALRLGQVSVEVFANFPSSMRT</sequence>
<dbReference type="EMBL" id="MU275904">
    <property type="protein sequence ID" value="KAI0047453.1"/>
    <property type="molecule type" value="Genomic_DNA"/>
</dbReference>
<name>A0ACB8RV90_9AGAM</name>
<organism evidence="1 2">
    <name type="scientific">Auriscalpium vulgare</name>
    <dbReference type="NCBI Taxonomy" id="40419"/>
    <lineage>
        <taxon>Eukaryota</taxon>
        <taxon>Fungi</taxon>
        <taxon>Dikarya</taxon>
        <taxon>Basidiomycota</taxon>
        <taxon>Agaricomycotina</taxon>
        <taxon>Agaricomycetes</taxon>
        <taxon>Russulales</taxon>
        <taxon>Auriscalpiaceae</taxon>
        <taxon>Auriscalpium</taxon>
    </lineage>
</organism>
<evidence type="ECO:0000313" key="2">
    <source>
        <dbReference type="Proteomes" id="UP000814033"/>
    </source>
</evidence>
<comment type="caution">
    <text evidence="1">The sequence shown here is derived from an EMBL/GenBank/DDBJ whole genome shotgun (WGS) entry which is preliminary data.</text>
</comment>
<reference evidence="1" key="1">
    <citation type="submission" date="2021-02" db="EMBL/GenBank/DDBJ databases">
        <authorList>
            <consortium name="DOE Joint Genome Institute"/>
            <person name="Ahrendt S."/>
            <person name="Looney B.P."/>
            <person name="Miyauchi S."/>
            <person name="Morin E."/>
            <person name="Drula E."/>
            <person name="Courty P.E."/>
            <person name="Chicoki N."/>
            <person name="Fauchery L."/>
            <person name="Kohler A."/>
            <person name="Kuo A."/>
            <person name="Labutti K."/>
            <person name="Pangilinan J."/>
            <person name="Lipzen A."/>
            <person name="Riley R."/>
            <person name="Andreopoulos W."/>
            <person name="He G."/>
            <person name="Johnson J."/>
            <person name="Barry K.W."/>
            <person name="Grigoriev I.V."/>
            <person name="Nagy L."/>
            <person name="Hibbett D."/>
            <person name="Henrissat B."/>
            <person name="Matheny P.B."/>
            <person name="Labbe J."/>
            <person name="Martin F."/>
        </authorList>
    </citation>
    <scope>NUCLEOTIDE SEQUENCE</scope>
    <source>
        <strain evidence="1">FP105234-sp</strain>
    </source>
</reference>
<proteinExistence type="predicted"/>
<protein>
    <submittedName>
        <fullName evidence="1">Uncharacterized protein</fullName>
    </submittedName>
</protein>
<dbReference type="Proteomes" id="UP000814033">
    <property type="component" value="Unassembled WGS sequence"/>
</dbReference>
<accession>A0ACB8RV90</accession>